<evidence type="ECO:0000313" key="1">
    <source>
        <dbReference type="EMBL" id="CAB5219251.1"/>
    </source>
</evidence>
<reference evidence="1" key="1">
    <citation type="submission" date="2020-05" db="EMBL/GenBank/DDBJ databases">
        <authorList>
            <person name="Chiriac C."/>
            <person name="Salcher M."/>
            <person name="Ghai R."/>
            <person name="Kavagutti S V."/>
        </authorList>
    </citation>
    <scope>NUCLEOTIDE SEQUENCE</scope>
</reference>
<proteinExistence type="predicted"/>
<name>A0A6J7WMF1_9CAUD</name>
<sequence>MADTPLGGINWRDYRTTTHGRAEGISPENMMELRLGGLKRRVAERPEPEHIDLHHTYDPQLEQHTVSMHDTRIGQQNPNDPQPYRPDLTNRVGEVKWYGNTGEVAWTDVDSTHRQYTSHMMDRAHDVAKQHGHVGPLWADNLTDYSHKLLEKFNPDHLGTEHSFSAQYRSGFNPSIHGIRSSTWDTLDTHVGELKSQANEVQANLIAARPHDTEHVTDVNSMSDRLKSALTNATTHANRGRHGDAKRSLQEAGFHASRLADHAYDVLDGNYDHPAMSGASELNEYLEHLNAGTEKD</sequence>
<dbReference type="EMBL" id="LR798267">
    <property type="protein sequence ID" value="CAB5219251.1"/>
    <property type="molecule type" value="Genomic_DNA"/>
</dbReference>
<protein>
    <submittedName>
        <fullName evidence="1">Uncharacterized protein</fullName>
    </submittedName>
</protein>
<accession>A0A6J7WMF1</accession>
<organism evidence="1">
    <name type="scientific">uncultured Caudovirales phage</name>
    <dbReference type="NCBI Taxonomy" id="2100421"/>
    <lineage>
        <taxon>Viruses</taxon>
        <taxon>Duplodnaviria</taxon>
        <taxon>Heunggongvirae</taxon>
        <taxon>Uroviricota</taxon>
        <taxon>Caudoviricetes</taxon>
        <taxon>Peduoviridae</taxon>
        <taxon>Maltschvirus</taxon>
        <taxon>Maltschvirus maltsch</taxon>
    </lineage>
</organism>
<gene>
    <name evidence="1" type="ORF">UFOVP221_45</name>
</gene>